<protein>
    <submittedName>
        <fullName evidence="2">Uncharacterized protein</fullName>
    </submittedName>
</protein>
<evidence type="ECO:0000313" key="3">
    <source>
        <dbReference type="Proteomes" id="UP000432715"/>
    </source>
</evidence>
<name>A0A6I0F5X9_9FIRM</name>
<sequence>MKKQLLNLAIGECAALCTFIYIYRLLNLGMSSFLAFAYLIFILLQGSIYWFYRYILLIKRVSFSIKAIKLLRFLRQLNMIVLLVIGLIIPIFKSDFKDLFIAIGLFLFGVIEYVNYYWYRLSYGKLGFNIRILFKTKLQESSINKLINKQS</sequence>
<dbReference type="OrthoDB" id="4826010at2"/>
<dbReference type="EMBL" id="WBZC01000055">
    <property type="protein sequence ID" value="KAB3531768.1"/>
    <property type="molecule type" value="Genomic_DNA"/>
</dbReference>
<comment type="caution">
    <text evidence="2">The sequence shown here is derived from an EMBL/GenBank/DDBJ whole genome shotgun (WGS) entry which is preliminary data.</text>
</comment>
<feature type="transmembrane region" description="Helical" evidence="1">
    <location>
        <begin position="73"/>
        <end position="93"/>
    </location>
</feature>
<proteinExistence type="predicted"/>
<feature type="transmembrane region" description="Helical" evidence="1">
    <location>
        <begin position="5"/>
        <end position="26"/>
    </location>
</feature>
<evidence type="ECO:0000256" key="1">
    <source>
        <dbReference type="SAM" id="Phobius"/>
    </source>
</evidence>
<evidence type="ECO:0000313" key="2">
    <source>
        <dbReference type="EMBL" id="KAB3531768.1"/>
    </source>
</evidence>
<dbReference type="RefSeq" id="WP_151861960.1">
    <property type="nucleotide sequence ID" value="NZ_WBZC01000055.1"/>
</dbReference>
<keyword evidence="1" id="KW-0812">Transmembrane</keyword>
<keyword evidence="1" id="KW-0472">Membrane</keyword>
<feature type="transmembrane region" description="Helical" evidence="1">
    <location>
        <begin position="99"/>
        <end position="119"/>
    </location>
</feature>
<keyword evidence="3" id="KW-1185">Reference proteome</keyword>
<keyword evidence="1" id="KW-1133">Transmembrane helix</keyword>
<gene>
    <name evidence="2" type="ORF">F8154_12525</name>
</gene>
<dbReference type="AlphaFoldDB" id="A0A6I0F5X9"/>
<reference evidence="2 3" key="1">
    <citation type="submission" date="2019-10" db="EMBL/GenBank/DDBJ databases">
        <title>Alkaliphilus serpentinus sp. nov. and Alkaliphilus pronyensis sp. nov., two novel anaerobic alkaliphilic species isolated from the serpentinized-hosted hydrothermal field of the Prony Bay (New Caledonia).</title>
        <authorList>
            <person name="Postec A."/>
        </authorList>
    </citation>
    <scope>NUCLEOTIDE SEQUENCE [LARGE SCALE GENOMIC DNA]</scope>
    <source>
        <strain evidence="2 3">LacV</strain>
    </source>
</reference>
<dbReference type="Proteomes" id="UP000432715">
    <property type="component" value="Unassembled WGS sequence"/>
</dbReference>
<feature type="transmembrane region" description="Helical" evidence="1">
    <location>
        <begin position="32"/>
        <end position="52"/>
    </location>
</feature>
<accession>A0A6I0F5X9</accession>
<organism evidence="2 3">
    <name type="scientific">Alkaliphilus pronyensis</name>
    <dbReference type="NCBI Taxonomy" id="1482732"/>
    <lineage>
        <taxon>Bacteria</taxon>
        <taxon>Bacillati</taxon>
        <taxon>Bacillota</taxon>
        <taxon>Clostridia</taxon>
        <taxon>Peptostreptococcales</taxon>
        <taxon>Natronincolaceae</taxon>
        <taxon>Alkaliphilus</taxon>
    </lineage>
</organism>